<keyword evidence="2 4" id="KW-0963">Cytoplasm</keyword>
<evidence type="ECO:0000313" key="5">
    <source>
        <dbReference type="EMBL" id="OAI10469.1"/>
    </source>
</evidence>
<dbReference type="InterPro" id="IPR035932">
    <property type="entry name" value="HflD-like_sf"/>
</dbReference>
<accession>A0A177MZZ4</accession>
<dbReference type="Pfam" id="PF04356">
    <property type="entry name" value="DUF489"/>
    <property type="match status" value="1"/>
</dbReference>
<reference evidence="5 6" key="1">
    <citation type="submission" date="2016-03" db="EMBL/GenBank/DDBJ databases">
        <authorList>
            <person name="Ploux O."/>
        </authorList>
    </citation>
    <scope>NUCLEOTIDE SEQUENCE [LARGE SCALE GENOMIC DNA]</scope>
    <source>
        <strain evidence="5 6">R-45378</strain>
    </source>
</reference>
<comment type="caution">
    <text evidence="5">The sequence shown here is derived from an EMBL/GenBank/DDBJ whole genome shotgun (WGS) entry which is preliminary data.</text>
</comment>
<keyword evidence="3 4" id="KW-0472">Membrane</keyword>
<dbReference type="NCBIfam" id="NF001246">
    <property type="entry name" value="PRK00218.1-2"/>
    <property type="match status" value="1"/>
</dbReference>
<dbReference type="OrthoDB" id="9788031at2"/>
<dbReference type="RefSeq" id="WP_064042630.1">
    <property type="nucleotide sequence ID" value="NZ_LUUJ01000134.1"/>
</dbReference>
<name>A0A177MZZ4_9GAMM</name>
<evidence type="ECO:0000313" key="6">
    <source>
        <dbReference type="Proteomes" id="UP000077857"/>
    </source>
</evidence>
<dbReference type="Gene3D" id="1.10.3890.10">
    <property type="entry name" value="HflD-like"/>
    <property type="match status" value="1"/>
</dbReference>
<evidence type="ECO:0000256" key="1">
    <source>
        <dbReference type="ARBA" id="ARBA00022475"/>
    </source>
</evidence>
<dbReference type="PANTHER" id="PTHR38100:SF1">
    <property type="entry name" value="HIGH FREQUENCY LYSOGENIZATION PROTEIN HFLD"/>
    <property type="match status" value="1"/>
</dbReference>
<dbReference type="Proteomes" id="UP000077857">
    <property type="component" value="Unassembled WGS sequence"/>
</dbReference>
<evidence type="ECO:0000256" key="2">
    <source>
        <dbReference type="ARBA" id="ARBA00022490"/>
    </source>
</evidence>
<dbReference type="SUPFAM" id="SSF101322">
    <property type="entry name" value="YcfC-like"/>
    <property type="match status" value="1"/>
</dbReference>
<dbReference type="GO" id="GO:0005737">
    <property type="term" value="C:cytoplasm"/>
    <property type="evidence" value="ECO:0007669"/>
    <property type="project" value="UniProtKB-SubCell"/>
</dbReference>
<comment type="subcellular location">
    <subcellularLocation>
        <location evidence="4">Cytoplasm</location>
    </subcellularLocation>
    <subcellularLocation>
        <location evidence="4">Cell membrane</location>
        <topology evidence="4">Peripheral membrane protein</topology>
        <orientation evidence="4">Cytoplasmic side</orientation>
    </subcellularLocation>
</comment>
<gene>
    <name evidence="4" type="primary">hflD</name>
    <name evidence="5" type="ORF">A1507_04080</name>
</gene>
<dbReference type="InterPro" id="IPR007451">
    <property type="entry name" value="HflD"/>
</dbReference>
<dbReference type="PANTHER" id="PTHR38100">
    <property type="entry name" value="HIGH FREQUENCY LYSOGENIZATION PROTEIN HFLD"/>
    <property type="match status" value="1"/>
</dbReference>
<comment type="similarity">
    <text evidence="4">Belongs to the HflD family.</text>
</comment>
<dbReference type="HAMAP" id="MF_00695">
    <property type="entry name" value="HflD_protein"/>
    <property type="match status" value="1"/>
</dbReference>
<sequence>MALYTLTNQTIALAGIAQTCSLVQQLATAGACQSTALEASIGSLLKIDSDSVADVYGGLAGVRHGLEQLQTQLGSRTLANPEQARYAAQLVYLQKRLAGKPEMLDSIRAGVGRAQAQAEHFGVLHENVLANLADVYHSTISTLQPRIMVQGDPQHLGNQGTVNKIRAVLLAGIRSAHLWRQCGGSRWKLLLARQKIRHEAQFLLTQI</sequence>
<dbReference type="AlphaFoldDB" id="A0A177MZZ4"/>
<protein>
    <recommendedName>
        <fullName evidence="4">High frequency lysogenization protein HflD homolog</fullName>
    </recommendedName>
</protein>
<dbReference type="EMBL" id="LUUJ01000134">
    <property type="protein sequence ID" value="OAI10469.1"/>
    <property type="molecule type" value="Genomic_DNA"/>
</dbReference>
<organism evidence="5 6">
    <name type="scientific">Methylomonas koyamae</name>
    <dbReference type="NCBI Taxonomy" id="702114"/>
    <lineage>
        <taxon>Bacteria</taxon>
        <taxon>Pseudomonadati</taxon>
        <taxon>Pseudomonadota</taxon>
        <taxon>Gammaproteobacteria</taxon>
        <taxon>Methylococcales</taxon>
        <taxon>Methylococcaceae</taxon>
        <taxon>Methylomonas</taxon>
    </lineage>
</organism>
<evidence type="ECO:0000256" key="3">
    <source>
        <dbReference type="ARBA" id="ARBA00023136"/>
    </source>
</evidence>
<proteinExistence type="inferred from homology"/>
<evidence type="ECO:0000256" key="4">
    <source>
        <dbReference type="HAMAP-Rule" id="MF_00695"/>
    </source>
</evidence>
<keyword evidence="1 4" id="KW-1003">Cell membrane</keyword>
<dbReference type="GO" id="GO:0005886">
    <property type="term" value="C:plasma membrane"/>
    <property type="evidence" value="ECO:0007669"/>
    <property type="project" value="UniProtKB-SubCell"/>
</dbReference>